<comment type="caution">
    <text evidence="1">The sequence shown here is derived from an EMBL/GenBank/DDBJ whole genome shotgun (WGS) entry which is preliminary data.</text>
</comment>
<dbReference type="Gene3D" id="3.40.50.1010">
    <property type="entry name" value="5'-nuclease"/>
    <property type="match status" value="1"/>
</dbReference>
<evidence type="ECO:0000313" key="2">
    <source>
        <dbReference type="Proteomes" id="UP000297963"/>
    </source>
</evidence>
<dbReference type="Proteomes" id="UP000297963">
    <property type="component" value="Unassembled WGS sequence"/>
</dbReference>
<name>A0A4R8VNF9_9MICO</name>
<dbReference type="EMBL" id="SOFE01000012">
    <property type="protein sequence ID" value="TFB85700.1"/>
    <property type="molecule type" value="Genomic_DNA"/>
</dbReference>
<dbReference type="RefSeq" id="WP_092450884.1">
    <property type="nucleotide sequence ID" value="NZ_BKAC01000009.1"/>
</dbReference>
<accession>A0A4R8VNF9</accession>
<gene>
    <name evidence="1" type="ORF">E3O11_06950</name>
</gene>
<reference evidence="1 2" key="1">
    <citation type="submission" date="2019-03" db="EMBL/GenBank/DDBJ databases">
        <title>Genomics of glacier-inhabiting Cryobacterium strains.</title>
        <authorList>
            <person name="Liu Q."/>
            <person name="Xin Y.-H."/>
        </authorList>
    </citation>
    <scope>NUCLEOTIDE SEQUENCE [LARGE SCALE GENOMIC DNA]</scope>
    <source>
        <strain evidence="1 2">Hh34</strain>
    </source>
</reference>
<evidence type="ECO:0008006" key="3">
    <source>
        <dbReference type="Google" id="ProtNLM"/>
    </source>
</evidence>
<organism evidence="1 2">
    <name type="scientific">Cryobacterium levicorallinum</name>
    <dbReference type="NCBI Taxonomy" id="995038"/>
    <lineage>
        <taxon>Bacteria</taxon>
        <taxon>Bacillati</taxon>
        <taxon>Actinomycetota</taxon>
        <taxon>Actinomycetes</taxon>
        <taxon>Micrococcales</taxon>
        <taxon>Microbacteriaceae</taxon>
        <taxon>Cryobacterium</taxon>
    </lineage>
</organism>
<dbReference type="AlphaFoldDB" id="A0A4R8VNF9"/>
<protein>
    <recommendedName>
        <fullName evidence="3">PIN domain-containing protein</fullName>
    </recommendedName>
</protein>
<proteinExistence type="predicted"/>
<evidence type="ECO:0000313" key="1">
    <source>
        <dbReference type="EMBL" id="TFB85700.1"/>
    </source>
</evidence>
<sequence>MTRFVIDVPTLLHIVATGLRVDASHHLVAPSVIRAQALALLFAAVRAGDLTEEQALEQHLRLTELKRRLLGDRVSRRAEWRISRDHGWENMHDAEYIAVARLQADALVTVDPAFAAKAEGLVPFAGLDALTAV</sequence>